<evidence type="ECO:0000313" key="2">
    <source>
        <dbReference type="EMBL" id="JAA73432.1"/>
    </source>
</evidence>
<keyword evidence="1" id="KW-0812">Transmembrane</keyword>
<reference evidence="2" key="1">
    <citation type="submission" date="2012-12" db="EMBL/GenBank/DDBJ databases">
        <title>Identification and characterization of a phenylalanine ammonia-lyase gene family in Isatis indigotica Fort.</title>
        <authorList>
            <person name="Liu Q."/>
            <person name="Chen J."/>
            <person name="Zhou X."/>
            <person name="Di P."/>
            <person name="Xiao Y."/>
            <person name="Xuan H."/>
            <person name="Zhang L."/>
            <person name="Chen W."/>
        </authorList>
    </citation>
    <scope>NUCLEOTIDE SEQUENCE</scope>
    <source>
        <tissue evidence="2">Salivary gland</tissue>
    </source>
</reference>
<organism evidence="2">
    <name type="scientific">Ixodes ricinus</name>
    <name type="common">Common tick</name>
    <name type="synonym">Acarus ricinus</name>
    <dbReference type="NCBI Taxonomy" id="34613"/>
    <lineage>
        <taxon>Eukaryota</taxon>
        <taxon>Metazoa</taxon>
        <taxon>Ecdysozoa</taxon>
        <taxon>Arthropoda</taxon>
        <taxon>Chelicerata</taxon>
        <taxon>Arachnida</taxon>
        <taxon>Acari</taxon>
        <taxon>Parasitiformes</taxon>
        <taxon>Ixodida</taxon>
        <taxon>Ixodoidea</taxon>
        <taxon>Ixodidae</taxon>
        <taxon>Ixodinae</taxon>
        <taxon>Ixodes</taxon>
    </lineage>
</organism>
<accession>A0A0K8RQR3</accession>
<dbReference type="AlphaFoldDB" id="A0A0K8RQR3"/>
<name>A0A0K8RQR3_IXORI</name>
<proteinExistence type="evidence at transcript level"/>
<sequence length="169" mass="18733">DYVLCVVSTQSLVTGDTLPSEQPPQFQLLGRPFVGDSMKNTGIFFFIMRTTRLIAAMFVLFAICKPAVAKVDIKDAQNLAPSCEKKIEHLCNNRTAGTLQEVRVNARMCRATCTYKPPRGQDTRYEGDVFIRVLNHEEVLLPNGMPCAFSAECKDGRCSCEFCDGNATP</sequence>
<feature type="non-terminal residue" evidence="2">
    <location>
        <position position="1"/>
    </location>
</feature>
<evidence type="ECO:0000256" key="1">
    <source>
        <dbReference type="SAM" id="Phobius"/>
    </source>
</evidence>
<keyword evidence="1" id="KW-0472">Membrane</keyword>
<dbReference type="EMBL" id="GADI01000376">
    <property type="protein sequence ID" value="JAA73432.1"/>
    <property type="molecule type" value="mRNA"/>
</dbReference>
<keyword evidence="1" id="KW-1133">Transmembrane helix</keyword>
<feature type="transmembrane region" description="Helical" evidence="1">
    <location>
        <begin position="43"/>
        <end position="64"/>
    </location>
</feature>
<protein>
    <submittedName>
        <fullName evidence="2">Putative salp15</fullName>
    </submittedName>
</protein>